<protein>
    <submittedName>
        <fullName evidence="2">ATP10 protein-domain-containing protein</fullName>
    </submittedName>
</protein>
<dbReference type="GO" id="GO:0033615">
    <property type="term" value="P:mitochondrial proton-transporting ATP synthase complex assembly"/>
    <property type="evidence" value="ECO:0007669"/>
    <property type="project" value="TreeGrafter"/>
</dbReference>
<comment type="caution">
    <text evidence="2">The sequence shown here is derived from an EMBL/GenBank/DDBJ whole genome shotgun (WGS) entry which is preliminary data.</text>
</comment>
<dbReference type="SUPFAM" id="SSF81995">
    <property type="entry name" value="beta-sandwich domain of Sec23/24"/>
    <property type="match status" value="1"/>
</dbReference>
<name>A0A433QQV1_9FUNG</name>
<feature type="compositionally biased region" description="Low complexity" evidence="1">
    <location>
        <begin position="18"/>
        <end position="41"/>
    </location>
</feature>
<dbReference type="PANTHER" id="PTHR28106:SF1">
    <property type="entry name" value="MITOCHONDRIAL ATPASE COMPLEX SUBUNIT ATP10"/>
    <property type="match status" value="1"/>
</dbReference>
<reference evidence="2 3" key="1">
    <citation type="journal article" date="2018" name="New Phytol.">
        <title>Phylogenomics of Endogonaceae and evolution of mycorrhizas within Mucoromycota.</title>
        <authorList>
            <person name="Chang Y."/>
            <person name="Desiro A."/>
            <person name="Na H."/>
            <person name="Sandor L."/>
            <person name="Lipzen A."/>
            <person name="Clum A."/>
            <person name="Barry K."/>
            <person name="Grigoriev I.V."/>
            <person name="Martin F.M."/>
            <person name="Stajich J.E."/>
            <person name="Smith M.E."/>
            <person name="Bonito G."/>
            <person name="Spatafora J.W."/>
        </authorList>
    </citation>
    <scope>NUCLEOTIDE SEQUENCE [LARGE SCALE GENOMIC DNA]</scope>
    <source>
        <strain evidence="2 3">AD002</strain>
    </source>
</reference>
<gene>
    <name evidence="2" type="ORF">BC938DRAFT_476106</name>
</gene>
<keyword evidence="3" id="KW-1185">Reference proteome</keyword>
<accession>A0A433QQV1</accession>
<dbReference type="AlphaFoldDB" id="A0A433QQV1"/>
<dbReference type="Proteomes" id="UP000274822">
    <property type="component" value="Unassembled WGS sequence"/>
</dbReference>
<organism evidence="2 3">
    <name type="scientific">Jimgerdemannia flammicorona</name>
    <dbReference type="NCBI Taxonomy" id="994334"/>
    <lineage>
        <taxon>Eukaryota</taxon>
        <taxon>Fungi</taxon>
        <taxon>Fungi incertae sedis</taxon>
        <taxon>Mucoromycota</taxon>
        <taxon>Mucoromycotina</taxon>
        <taxon>Endogonomycetes</taxon>
        <taxon>Endogonales</taxon>
        <taxon>Endogonaceae</taxon>
        <taxon>Jimgerdemannia</taxon>
    </lineage>
</organism>
<evidence type="ECO:0000313" key="3">
    <source>
        <dbReference type="Proteomes" id="UP000274822"/>
    </source>
</evidence>
<evidence type="ECO:0000313" key="2">
    <source>
        <dbReference type="EMBL" id="RUS32173.1"/>
    </source>
</evidence>
<dbReference type="GO" id="GO:0005743">
    <property type="term" value="C:mitochondrial inner membrane"/>
    <property type="evidence" value="ECO:0007669"/>
    <property type="project" value="TreeGrafter"/>
</dbReference>
<evidence type="ECO:0000256" key="1">
    <source>
        <dbReference type="SAM" id="MobiDB-lite"/>
    </source>
</evidence>
<dbReference type="PANTHER" id="PTHR28106">
    <property type="entry name" value="MITOCHONDRIAL ATPASE COMPLEX SUBUNIT ATP10"/>
    <property type="match status" value="1"/>
</dbReference>
<dbReference type="InterPro" id="IPR007849">
    <property type="entry name" value="ATP10"/>
</dbReference>
<dbReference type="EMBL" id="RBNJ01002263">
    <property type="protein sequence ID" value="RUS32173.1"/>
    <property type="molecule type" value="Genomic_DNA"/>
</dbReference>
<dbReference type="Pfam" id="PF05176">
    <property type="entry name" value="ATP-synt_10"/>
    <property type="match status" value="1"/>
</dbReference>
<feature type="region of interest" description="Disordered" evidence="1">
    <location>
        <begin position="1"/>
        <end position="61"/>
    </location>
</feature>
<sequence>MPLHRGRPVRLVSSTKDPPQAQPQQQQQQQPQPSQPQQQPQPATPRKRPMPTTPLVFGVPEPPVVGETGGIGNIIKNLDYERVAAANAEERKYLCVLRNGNDGNGENGMDAMLADSNAFGYGCDRTEKFSESYWKDMQGSEFVLEFMDEANLASPLDIHIHGGKMWEASTKLIKKDKANYMPNFRGVDLYNNQVNTTDRLHGKTSLMAFVFARFGEPHAASFVDPFLEVYGGQKNIQLIEVRFEVRAVMMNVQENKLKSLILRAFVPSIRKNTAEARRANYILLYQNIERLRKPLGMYNQYLGYVFLVDSECRIRWAAHGLATLPEVKTMLAAVRALHDKNSVREVDAEEARAN</sequence>
<proteinExistence type="predicted"/>